<dbReference type="Proteomes" id="UP001419084">
    <property type="component" value="Unassembled WGS sequence"/>
</dbReference>
<dbReference type="Pfam" id="PF13443">
    <property type="entry name" value="HTH_26"/>
    <property type="match status" value="1"/>
</dbReference>
<evidence type="ECO:0000313" key="2">
    <source>
        <dbReference type="EMBL" id="GLB28156.1"/>
    </source>
</evidence>
<dbReference type="PROSITE" id="PS50943">
    <property type="entry name" value="HTH_CROC1"/>
    <property type="match status" value="1"/>
</dbReference>
<feature type="domain" description="HTH cro/C1-type" evidence="1">
    <location>
        <begin position="7"/>
        <end position="62"/>
    </location>
</feature>
<dbReference type="RefSeq" id="WP_346064366.1">
    <property type="nucleotide sequence ID" value="NZ_BRPJ01000002.1"/>
</dbReference>
<proteinExistence type="predicted"/>
<comment type="caution">
    <text evidence="2">The sequence shown here is derived from an EMBL/GenBank/DDBJ whole genome shotgun (WGS) entry which is preliminary data.</text>
</comment>
<protein>
    <recommendedName>
        <fullName evidence="1">HTH cro/C1-type domain-containing protein</fullName>
    </recommendedName>
</protein>
<dbReference type="SUPFAM" id="SSF47413">
    <property type="entry name" value="lambda repressor-like DNA-binding domains"/>
    <property type="match status" value="1"/>
</dbReference>
<evidence type="ECO:0000313" key="3">
    <source>
        <dbReference type="Proteomes" id="UP001419084"/>
    </source>
</evidence>
<sequence>MGIGVKIKELLSEKKMSVAELSRLTGISTNTLYAVIRRDSDRMNGEALIKISEIFQVPLSTLFSDGETMLVLDDKGEFHNVDYSAIGLGLENQKEKDYRQFQDLAFKIRKELTPQQKQDIIKILLSDD</sequence>
<dbReference type="CDD" id="cd00093">
    <property type="entry name" value="HTH_XRE"/>
    <property type="match status" value="1"/>
</dbReference>
<dbReference type="InterPro" id="IPR010982">
    <property type="entry name" value="Lambda_DNA-bd_dom_sf"/>
</dbReference>
<reference evidence="2 3" key="1">
    <citation type="journal article" date="2024" name="Int. J. Syst. Evol. Microbiol.">
        <title>Lacrimispora brassicae sp. nov. isolated from fermented cabbage, and proposal of Clostridium indicum Gundawar et al. 2019 and Clostridium methoxybenzovorans Mechichi et al. 1999 as heterotypic synonyms of Lacrimispora amygdalina (Parshina et al. 2003) Haas and Blanchard 2020 and Lacrimispora indolis (McClung and McCoy 1957) Haas and Blanchard 2020, respectively.</title>
        <authorList>
            <person name="Kobayashi H."/>
            <person name="Tanizawa Y."/>
            <person name="Sakamoto M."/>
            <person name="Ohkuma M."/>
            <person name="Tohno M."/>
        </authorList>
    </citation>
    <scope>NUCLEOTIDE SEQUENCE [LARGE SCALE GENOMIC DNA]</scope>
    <source>
        <strain evidence="2 3">DSM 12857</strain>
    </source>
</reference>
<accession>A0ABQ5M109</accession>
<dbReference type="InterPro" id="IPR001387">
    <property type="entry name" value="Cro/C1-type_HTH"/>
</dbReference>
<name>A0ABQ5M109_9FIRM</name>
<gene>
    <name evidence="2" type="ORF">LAD12857_00790</name>
</gene>
<organism evidence="2 3">
    <name type="scientific">Lacrimispora amygdalina</name>
    <dbReference type="NCBI Taxonomy" id="253257"/>
    <lineage>
        <taxon>Bacteria</taxon>
        <taxon>Bacillati</taxon>
        <taxon>Bacillota</taxon>
        <taxon>Clostridia</taxon>
        <taxon>Lachnospirales</taxon>
        <taxon>Lachnospiraceae</taxon>
        <taxon>Lacrimispora</taxon>
    </lineage>
</organism>
<evidence type="ECO:0000259" key="1">
    <source>
        <dbReference type="PROSITE" id="PS50943"/>
    </source>
</evidence>
<dbReference type="EMBL" id="BRPJ01000002">
    <property type="protein sequence ID" value="GLB28156.1"/>
    <property type="molecule type" value="Genomic_DNA"/>
</dbReference>
<dbReference type="Gene3D" id="1.10.260.40">
    <property type="entry name" value="lambda repressor-like DNA-binding domains"/>
    <property type="match status" value="1"/>
</dbReference>
<dbReference type="SMART" id="SM00530">
    <property type="entry name" value="HTH_XRE"/>
    <property type="match status" value="1"/>
</dbReference>
<keyword evidence="3" id="KW-1185">Reference proteome</keyword>